<dbReference type="EMBL" id="ML996370">
    <property type="protein sequence ID" value="KAF2726947.1"/>
    <property type="molecule type" value="Genomic_DNA"/>
</dbReference>
<feature type="transmembrane region" description="Helical" evidence="1">
    <location>
        <begin position="128"/>
        <end position="147"/>
    </location>
</feature>
<dbReference type="InterPro" id="IPR021514">
    <property type="entry name" value="DUF3176"/>
</dbReference>
<keyword evidence="3" id="KW-1185">Reference proteome</keyword>
<keyword evidence="1" id="KW-0472">Membrane</keyword>
<protein>
    <submittedName>
        <fullName evidence="2">Uncharacterized protein</fullName>
    </submittedName>
</protein>
<dbReference type="AlphaFoldDB" id="A0A9P4QGP6"/>
<name>A0A9P4QGP6_9PLEO</name>
<proteinExistence type="predicted"/>
<evidence type="ECO:0000313" key="2">
    <source>
        <dbReference type="EMBL" id="KAF2726947.1"/>
    </source>
</evidence>
<organism evidence="2 3">
    <name type="scientific">Polyplosphaeria fusca</name>
    <dbReference type="NCBI Taxonomy" id="682080"/>
    <lineage>
        <taxon>Eukaryota</taxon>
        <taxon>Fungi</taxon>
        <taxon>Dikarya</taxon>
        <taxon>Ascomycota</taxon>
        <taxon>Pezizomycotina</taxon>
        <taxon>Dothideomycetes</taxon>
        <taxon>Pleosporomycetidae</taxon>
        <taxon>Pleosporales</taxon>
        <taxon>Tetraplosphaeriaceae</taxon>
        <taxon>Polyplosphaeria</taxon>
    </lineage>
</organism>
<evidence type="ECO:0000313" key="3">
    <source>
        <dbReference type="Proteomes" id="UP000799444"/>
    </source>
</evidence>
<reference evidence="2" key="1">
    <citation type="journal article" date="2020" name="Stud. Mycol.">
        <title>101 Dothideomycetes genomes: a test case for predicting lifestyles and emergence of pathogens.</title>
        <authorList>
            <person name="Haridas S."/>
            <person name="Albert R."/>
            <person name="Binder M."/>
            <person name="Bloem J."/>
            <person name="Labutti K."/>
            <person name="Salamov A."/>
            <person name="Andreopoulos B."/>
            <person name="Baker S."/>
            <person name="Barry K."/>
            <person name="Bills G."/>
            <person name="Bluhm B."/>
            <person name="Cannon C."/>
            <person name="Castanera R."/>
            <person name="Culley D."/>
            <person name="Daum C."/>
            <person name="Ezra D."/>
            <person name="Gonzalez J."/>
            <person name="Henrissat B."/>
            <person name="Kuo A."/>
            <person name="Liang C."/>
            <person name="Lipzen A."/>
            <person name="Lutzoni F."/>
            <person name="Magnuson J."/>
            <person name="Mondo S."/>
            <person name="Nolan M."/>
            <person name="Ohm R."/>
            <person name="Pangilinan J."/>
            <person name="Park H.-J."/>
            <person name="Ramirez L."/>
            <person name="Alfaro M."/>
            <person name="Sun H."/>
            <person name="Tritt A."/>
            <person name="Yoshinaga Y."/>
            <person name="Zwiers L.-H."/>
            <person name="Turgeon B."/>
            <person name="Goodwin S."/>
            <person name="Spatafora J."/>
            <person name="Crous P."/>
            <person name="Grigoriev I."/>
        </authorList>
    </citation>
    <scope>NUCLEOTIDE SEQUENCE</scope>
    <source>
        <strain evidence="2">CBS 125425</strain>
    </source>
</reference>
<keyword evidence="1" id="KW-0812">Transmembrane</keyword>
<feature type="transmembrane region" description="Helical" evidence="1">
    <location>
        <begin position="62"/>
        <end position="87"/>
    </location>
</feature>
<dbReference type="PANTHER" id="PTHR35394">
    <property type="entry name" value="DUF3176 DOMAIN-CONTAINING PROTEIN"/>
    <property type="match status" value="1"/>
</dbReference>
<feature type="transmembrane region" description="Helical" evidence="1">
    <location>
        <begin position="725"/>
        <end position="743"/>
    </location>
</feature>
<dbReference type="Pfam" id="PF11374">
    <property type="entry name" value="DUF3176"/>
    <property type="match status" value="1"/>
</dbReference>
<dbReference type="PANTHER" id="PTHR35394:SF5">
    <property type="entry name" value="DUF3176 DOMAIN-CONTAINING PROTEIN"/>
    <property type="match status" value="1"/>
</dbReference>
<feature type="transmembrane region" description="Helical" evidence="1">
    <location>
        <begin position="21"/>
        <end position="50"/>
    </location>
</feature>
<accession>A0A9P4QGP6</accession>
<dbReference type="OrthoDB" id="5376804at2759"/>
<sequence length="763" mass="83562">MRFRSPNEQRASPAIRPLPAILNLPWVLEWLVWLLSLLLCGVIALVLALYDGQPYTKWHSTISLNALVSVFVTLFYMFVSISISMCISQLKWNYFYQPRPVHDLELFDQATQSVFGSLWLLVKRPKNIIASLAAFLALTVTAVGPFVQQIISLKFSPQVIGGATISVATAPLVKTSNYSHLYILASSAFAAPADTKWRVGPNCPAGANCTWDSFDSLTIEGECKNVTDSLQVETPCKSIGLGLFNCPALPVDCDWANDNAEHEYRPDCYTASQPLSLNYKLPNGISLNTTQTIFSNGNGDLVNLTADYQFESTSPKQTFIHEEEGIILADFTHIHSTRLSVIDATPVMTNGTARLQLNLGSQNVTGALNLTFASMAMASECKLRVVGRKMRATYIDGKFEEHVLGNINQTNSSSVKDSSENCVQFDASKTSHPLVACFSSNATDLLGEVAHVVPFMFADSSELWDLIGLKSRTTLHTWSDLDANFKTLADAVNNVAGFMTNFIREGQLAYDFSDPAIAPFVKAVVNDTYGSSQPPLTANGTATKDVLVYSIKWGWISLPASLVALVGVLILLTVVDTHRKGMPKWGSTGLANVLYAADDETRRLLREAEELGQLNEVAGLAYVEIARDRRGLVAVDVADSDDSNSYSYGRRILQWEIDIQLEVIDTAQTRVLSGSGSALCQNGVFDGFSTTSRADMSCSLPASYCAVAFVSCQARRQVTNARRHGYAYGFASPYLGFFMFWYSSGSLRIDHALQLCQAECTAQ</sequence>
<dbReference type="Proteomes" id="UP000799444">
    <property type="component" value="Unassembled WGS sequence"/>
</dbReference>
<keyword evidence="1" id="KW-1133">Transmembrane helix</keyword>
<evidence type="ECO:0000256" key="1">
    <source>
        <dbReference type="SAM" id="Phobius"/>
    </source>
</evidence>
<comment type="caution">
    <text evidence="2">The sequence shown here is derived from an EMBL/GenBank/DDBJ whole genome shotgun (WGS) entry which is preliminary data.</text>
</comment>
<gene>
    <name evidence="2" type="ORF">EJ04DRAFT_596739</name>
</gene>
<feature type="transmembrane region" description="Helical" evidence="1">
    <location>
        <begin position="553"/>
        <end position="575"/>
    </location>
</feature>